<keyword evidence="1" id="KW-0472">Membrane</keyword>
<feature type="domain" description="FHA" evidence="2">
    <location>
        <begin position="46"/>
        <end position="95"/>
    </location>
</feature>
<dbReference type="GO" id="GO:0008237">
    <property type="term" value="F:metallopeptidase activity"/>
    <property type="evidence" value="ECO:0007669"/>
    <property type="project" value="UniProtKB-KW"/>
</dbReference>
<dbReference type="PANTHER" id="PTHR36844:SF1">
    <property type="entry name" value="PROTEASE PRSW"/>
    <property type="match status" value="1"/>
</dbReference>
<keyword evidence="1" id="KW-1133">Transmembrane helix</keyword>
<feature type="transmembrane region" description="Helical" evidence="1">
    <location>
        <begin position="422"/>
        <end position="452"/>
    </location>
</feature>
<keyword evidence="3" id="KW-0482">Metalloprotease</keyword>
<accession>A0A4P6K209</accession>
<dbReference type="PROSITE" id="PS50006">
    <property type="entry name" value="FHA_DOMAIN"/>
    <property type="match status" value="1"/>
</dbReference>
<feature type="transmembrane region" description="Helical" evidence="1">
    <location>
        <begin position="317"/>
        <end position="337"/>
    </location>
</feature>
<feature type="transmembrane region" description="Helical" evidence="1">
    <location>
        <begin position="500"/>
        <end position="526"/>
    </location>
</feature>
<feature type="transmembrane region" description="Helical" evidence="1">
    <location>
        <begin position="396"/>
        <end position="416"/>
    </location>
</feature>
<dbReference type="Gene3D" id="2.60.200.20">
    <property type="match status" value="1"/>
</dbReference>
<dbReference type="RefSeq" id="WP_129892934.1">
    <property type="nucleotide sequence ID" value="NZ_CP035758.1"/>
</dbReference>
<evidence type="ECO:0000256" key="1">
    <source>
        <dbReference type="SAM" id="Phobius"/>
    </source>
</evidence>
<keyword evidence="3" id="KW-0378">Hydrolase</keyword>
<evidence type="ECO:0000313" key="3">
    <source>
        <dbReference type="EMBL" id="QBD81873.1"/>
    </source>
</evidence>
<protein>
    <submittedName>
        <fullName evidence="3">PrsW family intramembrane metalloprotease</fullName>
    </submittedName>
</protein>
<dbReference type="InterPro" id="IPR026898">
    <property type="entry name" value="PrsW"/>
</dbReference>
<keyword evidence="3" id="KW-0645">Protease</keyword>
<keyword evidence="4" id="KW-1185">Reference proteome</keyword>
<dbReference type="PANTHER" id="PTHR36844">
    <property type="entry name" value="PROTEASE PRSW"/>
    <property type="match status" value="1"/>
</dbReference>
<dbReference type="GO" id="GO:0006508">
    <property type="term" value="P:proteolysis"/>
    <property type="evidence" value="ECO:0007669"/>
    <property type="project" value="UniProtKB-KW"/>
</dbReference>
<dbReference type="InterPro" id="IPR000253">
    <property type="entry name" value="FHA_dom"/>
</dbReference>
<dbReference type="Pfam" id="PF00498">
    <property type="entry name" value="FHA"/>
    <property type="match status" value="1"/>
</dbReference>
<dbReference type="OrthoDB" id="9785431at2"/>
<dbReference type="CDD" id="cd00060">
    <property type="entry name" value="FHA"/>
    <property type="match status" value="1"/>
</dbReference>
<dbReference type="KEGG" id="kbs:EPA93_40225"/>
<dbReference type="InterPro" id="IPR008984">
    <property type="entry name" value="SMAD_FHA_dom_sf"/>
</dbReference>
<dbReference type="Pfam" id="PF13367">
    <property type="entry name" value="PrsW-protease"/>
    <property type="match status" value="1"/>
</dbReference>
<gene>
    <name evidence="3" type="ORF">EPA93_40225</name>
</gene>
<name>A0A4P6K209_KTERU</name>
<feature type="transmembrane region" description="Helical" evidence="1">
    <location>
        <begin position="250"/>
        <end position="278"/>
    </location>
</feature>
<feature type="transmembrane region" description="Helical" evidence="1">
    <location>
        <begin position="284"/>
        <end position="305"/>
    </location>
</feature>
<keyword evidence="1" id="KW-0812">Transmembrane</keyword>
<proteinExistence type="predicted"/>
<dbReference type="EMBL" id="CP035758">
    <property type="protein sequence ID" value="QBD81873.1"/>
    <property type="molecule type" value="Genomic_DNA"/>
</dbReference>
<organism evidence="3 4">
    <name type="scientific">Ktedonosporobacter rubrisoli</name>
    <dbReference type="NCBI Taxonomy" id="2509675"/>
    <lineage>
        <taxon>Bacteria</taxon>
        <taxon>Bacillati</taxon>
        <taxon>Chloroflexota</taxon>
        <taxon>Ktedonobacteria</taxon>
        <taxon>Ktedonobacterales</taxon>
        <taxon>Ktedonosporobacteraceae</taxon>
        <taxon>Ktedonosporobacter</taxon>
    </lineage>
</organism>
<sequence length="635" mass="70588">MSQNYGVLRVVRICPPANAMDNLQDRYPTGWLPDERLVHLLTRCETTIGRALSNEIILMDPTVSREHARLVLDERGWHIFNLTLHNTVRVNGRQVPSGSSLPLSPQDFLVLGSTILQLIAPQHSLLEYSPVQDKQLLCLEPLNGSSKSSEAAIQPLSSANGASANGHARSNGIWKKIIQVSQIEATFKPSGQGARVPPAAYSLASTPPLPEQPEPEMVAHQWKDNEENLLGAGITMQFALPQRLNARMRWLIAGAGVAVAAVLLACTLLLSSLIGVSALQKNGFFTIVADLTIPLLPAIAISLLVDFIDRYEREPWFLRLAAFFWGAIIAIPTSLLIEQNVTAFMQNILGPEVNNLLWSAVRGLNAGIAEETVKGLGVLLLFVVLRDEFDNVTDGIIYGALIGAGFAMVEDFIYFLQNPKDLILFLFIGRIVLGWLCHSTFTVCFGAALGYVRHTRVKWRHIAFPLIGYLCAVGLHSVFDFISFFAYAVAVNSPANSPALMFSVLAVVGDYIPPFITQIILIYFLIKSLAHEAAVIREFLASEVSDGIVKVNEYALLQNSFQRTKEERRVLRRSGFKQWMRVKALYQTEIGLAFRKWHVSMGDKPKLGYRQPEDAYRQRIKHLRQEIAAAEAQRR</sequence>
<dbReference type="SUPFAM" id="SSF49879">
    <property type="entry name" value="SMAD/FHA domain"/>
    <property type="match status" value="1"/>
</dbReference>
<evidence type="ECO:0000313" key="4">
    <source>
        <dbReference type="Proteomes" id="UP000290365"/>
    </source>
</evidence>
<evidence type="ECO:0000259" key="2">
    <source>
        <dbReference type="PROSITE" id="PS50006"/>
    </source>
</evidence>
<feature type="transmembrane region" description="Helical" evidence="1">
    <location>
        <begin position="464"/>
        <end position="488"/>
    </location>
</feature>
<reference evidence="3 4" key="1">
    <citation type="submission" date="2019-01" db="EMBL/GenBank/DDBJ databases">
        <title>Ktedonosporobacter rubrisoli SCAWS-G2.</title>
        <authorList>
            <person name="Huang Y."/>
            <person name="Yan B."/>
        </authorList>
    </citation>
    <scope>NUCLEOTIDE SEQUENCE [LARGE SCALE GENOMIC DNA]</scope>
    <source>
        <strain evidence="3 4">SCAWS-G2</strain>
    </source>
</reference>
<dbReference type="Proteomes" id="UP000290365">
    <property type="component" value="Chromosome"/>
</dbReference>
<dbReference type="SMART" id="SM00240">
    <property type="entry name" value="FHA"/>
    <property type="match status" value="1"/>
</dbReference>
<dbReference type="AlphaFoldDB" id="A0A4P6K209"/>